<dbReference type="InterPro" id="IPR050316">
    <property type="entry name" value="Tyrosinase/Hemocyanin"/>
</dbReference>
<reference evidence="3" key="1">
    <citation type="submission" date="2023-01" db="EMBL/GenBank/DDBJ databases">
        <title>Metagenome sequencing of chrysophaentin producing Chrysophaeum taylorii.</title>
        <authorList>
            <person name="Davison J."/>
            <person name="Bewley C."/>
        </authorList>
    </citation>
    <scope>NUCLEOTIDE SEQUENCE</scope>
    <source>
        <strain evidence="3">NIES-1699</strain>
    </source>
</reference>
<dbReference type="AlphaFoldDB" id="A0AAD7U9P3"/>
<name>A0AAD7U9P3_9STRA</name>
<feature type="domain" description="Tyrosinase copper-binding" evidence="2">
    <location>
        <begin position="530"/>
        <end position="541"/>
    </location>
</feature>
<dbReference type="PANTHER" id="PTHR11474">
    <property type="entry name" value="TYROSINASE FAMILY MEMBER"/>
    <property type="match status" value="1"/>
</dbReference>
<evidence type="ECO:0000313" key="4">
    <source>
        <dbReference type="Proteomes" id="UP001230188"/>
    </source>
</evidence>
<dbReference type="PROSITE" id="PS00498">
    <property type="entry name" value="TYROSINASE_2"/>
    <property type="match status" value="1"/>
</dbReference>
<keyword evidence="4" id="KW-1185">Reference proteome</keyword>
<organism evidence="3 4">
    <name type="scientific">Chrysophaeum taylorii</name>
    <dbReference type="NCBI Taxonomy" id="2483200"/>
    <lineage>
        <taxon>Eukaryota</taxon>
        <taxon>Sar</taxon>
        <taxon>Stramenopiles</taxon>
        <taxon>Ochrophyta</taxon>
        <taxon>Pelagophyceae</taxon>
        <taxon>Pelagomonadales</taxon>
        <taxon>Pelagomonadaceae</taxon>
        <taxon>Chrysophaeum</taxon>
    </lineage>
</organism>
<sequence>MRRRQTRRRPVVVLALSIGASVVLMVARTKAWVPPLFATTTTTTTTTTSSQSEGRIEAVNAYGTHDGFKGAGSAYPSFAGRLVVEPYRETTLSYVGTKVPRRWVLRRIRTIEGKDEGEARTGPEDSAEWAMTLEELGDYVVSAFFDKTKVVETSIVCRYVRREIRDLSKADVRKYFGAFKILMDVDATTGRRLYGPEYRSLNYFVEIHLNLAGNARLDKLHDGLGFATQHMALTAACERSLQTVDPSIAVPYWDYTLDHHVANQETGREVEVLWSQPVWGDDMFGTATGKYKTMETGTFAYTLIPKNGTAAVRSPYGYLRAPWNCNKDPYLLRSHSFCGVQYEWGDGSLTTLPTPTKTTWPSCAVHWDFTFRVHSLYEWIWAAGYSPHGPVHFMIGGYTHCGDLKKRFPALDPEYPNKNGEVVDARNKSMILGVLKQMSVVFPKTLWRTNLVEYPRYCSDDTPQEECHMICYRPASDEGFREFATTSGASNLFGRWIDDIPDDLKGQFLEMICTTPWTPGEQLEAASPIDPSFWPIHPTMDRLLAWKRIVQPFREPAWQNVSGETVYCASSSSSSSQNCEGHHPWDLTYFETTTTKKSSVGGTFATARLTNAELYEAADPFDYKLPFVYDSFAWKHCDEEGHFFGTIGPNASGSVPNTFHHHDVVGVE</sequence>
<protein>
    <recommendedName>
        <fullName evidence="2">Tyrosinase copper-binding domain-containing protein</fullName>
    </recommendedName>
</protein>
<dbReference type="InterPro" id="IPR002227">
    <property type="entry name" value="Tyrosinase_Cu-bd"/>
</dbReference>
<proteinExistence type="predicted"/>
<evidence type="ECO:0000313" key="3">
    <source>
        <dbReference type="EMBL" id="KAJ8600603.1"/>
    </source>
</evidence>
<comment type="caution">
    <text evidence="3">The sequence shown here is derived from an EMBL/GenBank/DDBJ whole genome shotgun (WGS) entry which is preliminary data.</text>
</comment>
<dbReference type="Pfam" id="PF00264">
    <property type="entry name" value="Tyrosinase"/>
    <property type="match status" value="1"/>
</dbReference>
<dbReference type="Proteomes" id="UP001230188">
    <property type="component" value="Unassembled WGS sequence"/>
</dbReference>
<keyword evidence="1" id="KW-0479">Metal-binding</keyword>
<dbReference type="InterPro" id="IPR008922">
    <property type="entry name" value="Di-copper_centre_dom_sf"/>
</dbReference>
<dbReference type="GO" id="GO:0046872">
    <property type="term" value="F:metal ion binding"/>
    <property type="evidence" value="ECO:0007669"/>
    <property type="project" value="UniProtKB-KW"/>
</dbReference>
<dbReference type="Gene3D" id="1.10.1280.10">
    <property type="entry name" value="Di-copper center containing domain from catechol oxidase"/>
    <property type="match status" value="1"/>
</dbReference>
<gene>
    <name evidence="3" type="ORF">CTAYLR_010048</name>
</gene>
<accession>A0AAD7U9P3</accession>
<dbReference type="GO" id="GO:0016491">
    <property type="term" value="F:oxidoreductase activity"/>
    <property type="evidence" value="ECO:0007669"/>
    <property type="project" value="InterPro"/>
</dbReference>
<evidence type="ECO:0000256" key="1">
    <source>
        <dbReference type="ARBA" id="ARBA00022723"/>
    </source>
</evidence>
<dbReference type="EMBL" id="JAQMWT010000493">
    <property type="protein sequence ID" value="KAJ8600603.1"/>
    <property type="molecule type" value="Genomic_DNA"/>
</dbReference>
<dbReference type="SUPFAM" id="SSF48056">
    <property type="entry name" value="Di-copper centre-containing domain"/>
    <property type="match status" value="1"/>
</dbReference>
<evidence type="ECO:0000259" key="2">
    <source>
        <dbReference type="PROSITE" id="PS00498"/>
    </source>
</evidence>